<name>A0A9P9DTE9_9PLEO</name>
<organism evidence="2 3">
    <name type="scientific">Dendryphion nanum</name>
    <dbReference type="NCBI Taxonomy" id="256645"/>
    <lineage>
        <taxon>Eukaryota</taxon>
        <taxon>Fungi</taxon>
        <taxon>Dikarya</taxon>
        <taxon>Ascomycota</taxon>
        <taxon>Pezizomycotina</taxon>
        <taxon>Dothideomycetes</taxon>
        <taxon>Pleosporomycetidae</taxon>
        <taxon>Pleosporales</taxon>
        <taxon>Torulaceae</taxon>
        <taxon>Dendryphion</taxon>
    </lineage>
</organism>
<accession>A0A9P9DTE9</accession>
<evidence type="ECO:0000313" key="3">
    <source>
        <dbReference type="Proteomes" id="UP000700596"/>
    </source>
</evidence>
<keyword evidence="1" id="KW-0812">Transmembrane</keyword>
<feature type="transmembrane region" description="Helical" evidence="1">
    <location>
        <begin position="164"/>
        <end position="182"/>
    </location>
</feature>
<dbReference type="EMBL" id="JAGMWT010000007">
    <property type="protein sequence ID" value="KAH7125679.1"/>
    <property type="molecule type" value="Genomic_DNA"/>
</dbReference>
<comment type="caution">
    <text evidence="2">The sequence shown here is derived from an EMBL/GenBank/DDBJ whole genome shotgun (WGS) entry which is preliminary data.</text>
</comment>
<reference evidence="2" key="1">
    <citation type="journal article" date="2021" name="Nat. Commun.">
        <title>Genetic determinants of endophytism in the Arabidopsis root mycobiome.</title>
        <authorList>
            <person name="Mesny F."/>
            <person name="Miyauchi S."/>
            <person name="Thiergart T."/>
            <person name="Pickel B."/>
            <person name="Atanasova L."/>
            <person name="Karlsson M."/>
            <person name="Huettel B."/>
            <person name="Barry K.W."/>
            <person name="Haridas S."/>
            <person name="Chen C."/>
            <person name="Bauer D."/>
            <person name="Andreopoulos W."/>
            <person name="Pangilinan J."/>
            <person name="LaButti K."/>
            <person name="Riley R."/>
            <person name="Lipzen A."/>
            <person name="Clum A."/>
            <person name="Drula E."/>
            <person name="Henrissat B."/>
            <person name="Kohler A."/>
            <person name="Grigoriev I.V."/>
            <person name="Martin F.M."/>
            <person name="Hacquard S."/>
        </authorList>
    </citation>
    <scope>NUCLEOTIDE SEQUENCE</scope>
    <source>
        <strain evidence="2">MPI-CAGE-CH-0243</strain>
    </source>
</reference>
<gene>
    <name evidence="2" type="ORF">B0J11DRAFT_312104</name>
</gene>
<evidence type="ECO:0000313" key="2">
    <source>
        <dbReference type="EMBL" id="KAH7125679.1"/>
    </source>
</evidence>
<keyword evidence="1" id="KW-0472">Membrane</keyword>
<feature type="transmembrane region" description="Helical" evidence="1">
    <location>
        <begin position="92"/>
        <end position="110"/>
    </location>
</feature>
<feature type="transmembrane region" description="Helical" evidence="1">
    <location>
        <begin position="6"/>
        <end position="28"/>
    </location>
</feature>
<evidence type="ECO:0000256" key="1">
    <source>
        <dbReference type="SAM" id="Phobius"/>
    </source>
</evidence>
<proteinExistence type="predicted"/>
<dbReference type="AlphaFoldDB" id="A0A9P9DTE9"/>
<keyword evidence="1" id="KW-1133">Transmembrane helix</keyword>
<keyword evidence="3" id="KW-1185">Reference proteome</keyword>
<protein>
    <submittedName>
        <fullName evidence="2">Uncharacterized protein</fullName>
    </submittedName>
</protein>
<dbReference type="Proteomes" id="UP000700596">
    <property type="component" value="Unassembled WGS sequence"/>
</dbReference>
<sequence length="210" mass="22949">MYAYVQQWLAVMVLMLVLVLVLVNGVFFPSRPMVAKTLSSFSPQFPPSLPSHHVQPVQLVTPSPMASMAIRSAMRRSKAASSHPMHRRPSPALYSSLQLFAWLCMAFAFADSSLQSAARPSLPSASAAALQVLRPFGLPRFALIACWPRGPGIPYSPDLQSSHGSLSLLLLLLLLLLVFLLLDRSVNLLSDRPPQTSFFPSHPSRLGHPA</sequence>